<dbReference type="GO" id="GO:0016020">
    <property type="term" value="C:membrane"/>
    <property type="evidence" value="ECO:0007669"/>
    <property type="project" value="UniProtKB-SubCell"/>
</dbReference>
<name>K0JWM0_SACES</name>
<feature type="transmembrane region" description="Helical" evidence="6">
    <location>
        <begin position="648"/>
        <end position="668"/>
    </location>
</feature>
<feature type="transmembrane region" description="Helical" evidence="6">
    <location>
        <begin position="393"/>
        <end position="413"/>
    </location>
</feature>
<evidence type="ECO:0000313" key="8">
    <source>
        <dbReference type="EMBL" id="CCH29847.1"/>
    </source>
</evidence>
<feature type="transmembrane region" description="Helical" evidence="6">
    <location>
        <begin position="419"/>
        <end position="439"/>
    </location>
</feature>
<feature type="compositionally biased region" description="Basic and acidic residues" evidence="5">
    <location>
        <begin position="64"/>
        <end position="84"/>
    </location>
</feature>
<organism evidence="8 9">
    <name type="scientific">Saccharothrix espanaensis (strain ATCC 51144 / DSM 44229 / JCM 9112 / NBRC 15066 / NRRL 15764)</name>
    <dbReference type="NCBI Taxonomy" id="1179773"/>
    <lineage>
        <taxon>Bacteria</taxon>
        <taxon>Bacillati</taxon>
        <taxon>Actinomycetota</taxon>
        <taxon>Actinomycetes</taxon>
        <taxon>Pseudonocardiales</taxon>
        <taxon>Pseudonocardiaceae</taxon>
        <taxon>Saccharothrix</taxon>
    </lineage>
</organism>
<feature type="transmembrane region" description="Helical" evidence="6">
    <location>
        <begin position="451"/>
        <end position="470"/>
    </location>
</feature>
<keyword evidence="9" id="KW-1185">Reference proteome</keyword>
<reference evidence="8 9" key="1">
    <citation type="journal article" date="2012" name="BMC Genomics">
        <title>Complete genome sequence of Saccharothrix espanaensis DSM 44229T and comparison to the other completely sequenced Pseudonocardiaceae.</title>
        <authorList>
            <person name="Strobel T."/>
            <person name="Al-Dilaimi A."/>
            <person name="Blom J."/>
            <person name="Gessner A."/>
            <person name="Kalinowski J."/>
            <person name="Luzhetska M."/>
            <person name="Puhler A."/>
            <person name="Szczepanowski R."/>
            <person name="Bechthold A."/>
            <person name="Ruckert C."/>
        </authorList>
    </citation>
    <scope>NUCLEOTIDE SEQUENCE [LARGE SCALE GENOMIC DNA]</scope>
    <source>
        <strain evidence="9">ATCC 51144 / DSM 44229 / JCM 9112 / NBRC 15066 / NRRL 15764</strain>
    </source>
</reference>
<evidence type="ECO:0000256" key="5">
    <source>
        <dbReference type="SAM" id="MobiDB-lite"/>
    </source>
</evidence>
<dbReference type="Pfam" id="PF04932">
    <property type="entry name" value="Wzy_C"/>
    <property type="match status" value="1"/>
</dbReference>
<keyword evidence="3 6" id="KW-1133">Transmembrane helix</keyword>
<sequence>MVHRRAVSGGRRRGGCRHVPVDPHPLPVLGCDGADHAGGGWHVLAEGHARGGREDQPAAGLRRQPGDHLADPDADPDRPEDPRAAGHHQGLGAELHRDRRRPERPLPLRHRRQRDARRGREDGHHGHGVRLQGAGGPAAQAQGTRVDVHHLAGDREPDRGRGADRRQGPVRRRGLRAADAADHRRDLRCRQHHEQHQAAQGQGAGQGRRGRDGPGAHARSPNHGPNHGPGQRRTTPPATSAHARTPELPPGSARAPPAAHGQRADHKGEGPGHPAQRHPRREDRPTAGPPGQARRPHRGPAGQAHHASRRHARPELPTELTPELPTARPAELTPARPAERAAGQARHHPGQAAADRQRADREDRRAAARSDLAEQRRQILTERLKRIRQRADGATLVCVYLFALLIIPARLVLSFVPMTLPPALVFALLLGVVWLAAQMVDTLGMGKGRNVVRTALGLYLASHLATYGVATRRWLPIDELTVADSSIIRILATLSMAVFICDAVRTRERLDKVLKLIVGCSAVIAFVGLVQFGLGVDLAGYVSIPGLRAQENGYAVMETRSIFRRPTGTTNHPIEYGLICAMAVPMATHYVFKARDDGTPYKRWLICLALCGLGAMTALSRTAILGMTVAGIVMIFTLPRKRKITAMVVGGGFFLGASLVVPGLFGTLRGMFSNIEDDPSVKARTADYAAAAEQIDLNPLLGRGFGTFLPTKYTILDNQFLLTLIENGYLGMFALIGLFLAAGFAVLQVRVISRDDHLRGVAAAVLSAVLAGGIAAFTFDLLGFSVATGIVFTMVGLAGSMLRIARQEAAAEEHQRTLKSIILSRRPFAKPPRPRPSAPRPEHQQS</sequence>
<feature type="compositionally biased region" description="Basic and acidic residues" evidence="5">
    <location>
        <begin position="179"/>
        <end position="196"/>
    </location>
</feature>
<feature type="region of interest" description="Disordered" evidence="5">
    <location>
        <begin position="48"/>
        <end position="372"/>
    </location>
</feature>
<dbReference type="eggNOG" id="COG3266">
    <property type="taxonomic scope" value="Bacteria"/>
</dbReference>
<feature type="transmembrane region" description="Helical" evidence="6">
    <location>
        <begin position="729"/>
        <end position="749"/>
    </location>
</feature>
<evidence type="ECO:0000256" key="2">
    <source>
        <dbReference type="ARBA" id="ARBA00022692"/>
    </source>
</evidence>
<accession>K0JWM0</accession>
<feature type="compositionally biased region" description="Low complexity" evidence="5">
    <location>
        <begin position="129"/>
        <end position="143"/>
    </location>
</feature>
<evidence type="ECO:0000256" key="1">
    <source>
        <dbReference type="ARBA" id="ARBA00004141"/>
    </source>
</evidence>
<dbReference type="HOGENOM" id="CLU_336764_0_0_11"/>
<dbReference type="PATRIC" id="fig|1179773.3.peg.2537"/>
<comment type="subcellular location">
    <subcellularLocation>
        <location evidence="1">Membrane</location>
        <topology evidence="1">Multi-pass membrane protein</topology>
    </subcellularLocation>
</comment>
<evidence type="ECO:0000256" key="4">
    <source>
        <dbReference type="ARBA" id="ARBA00023136"/>
    </source>
</evidence>
<dbReference type="eggNOG" id="COG3307">
    <property type="taxonomic scope" value="Bacteria"/>
</dbReference>
<feature type="compositionally biased region" description="Pro residues" evidence="5">
    <location>
        <begin position="829"/>
        <end position="839"/>
    </location>
</feature>
<feature type="compositionally biased region" description="Basic and acidic residues" evidence="5">
    <location>
        <begin position="146"/>
        <end position="167"/>
    </location>
</feature>
<feature type="region of interest" description="Disordered" evidence="5">
    <location>
        <begin position="825"/>
        <end position="846"/>
    </location>
</feature>
<keyword evidence="4 6" id="KW-0472">Membrane</keyword>
<dbReference type="AlphaFoldDB" id="K0JWM0"/>
<proteinExistence type="predicted"/>
<dbReference type="STRING" id="1179773.BN6_25330"/>
<feature type="compositionally biased region" description="Basic and acidic residues" evidence="5">
    <location>
        <begin position="355"/>
        <end position="372"/>
    </location>
</feature>
<feature type="compositionally biased region" description="Basic and acidic residues" evidence="5">
    <location>
        <begin position="116"/>
        <end position="125"/>
    </location>
</feature>
<feature type="compositionally biased region" description="Basic and acidic residues" evidence="5">
    <location>
        <begin position="94"/>
        <end position="106"/>
    </location>
</feature>
<feature type="compositionally biased region" description="Basic residues" evidence="5">
    <location>
        <begin position="1"/>
        <end position="16"/>
    </location>
</feature>
<feature type="transmembrane region" description="Helical" evidence="6">
    <location>
        <begin position="482"/>
        <end position="501"/>
    </location>
</feature>
<dbReference type="EMBL" id="HE804045">
    <property type="protein sequence ID" value="CCH29847.1"/>
    <property type="molecule type" value="Genomic_DNA"/>
</dbReference>
<feature type="compositionally biased region" description="Low complexity" evidence="5">
    <location>
        <begin position="315"/>
        <end position="326"/>
    </location>
</feature>
<feature type="transmembrane region" description="Helical" evidence="6">
    <location>
        <begin position="513"/>
        <end position="534"/>
    </location>
</feature>
<feature type="transmembrane region" description="Helical" evidence="6">
    <location>
        <begin position="785"/>
        <end position="805"/>
    </location>
</feature>
<evidence type="ECO:0000256" key="6">
    <source>
        <dbReference type="SAM" id="Phobius"/>
    </source>
</evidence>
<dbReference type="InterPro" id="IPR007016">
    <property type="entry name" value="O-antigen_ligase-rel_domated"/>
</dbReference>
<evidence type="ECO:0000256" key="3">
    <source>
        <dbReference type="ARBA" id="ARBA00022989"/>
    </source>
</evidence>
<protein>
    <submittedName>
        <fullName evidence="8">Putative membrane protein</fullName>
    </submittedName>
</protein>
<feature type="transmembrane region" description="Helical" evidence="6">
    <location>
        <begin position="761"/>
        <end position="779"/>
    </location>
</feature>
<dbReference type="InterPro" id="IPR051533">
    <property type="entry name" value="WaaL-like"/>
</dbReference>
<evidence type="ECO:0000259" key="7">
    <source>
        <dbReference type="Pfam" id="PF04932"/>
    </source>
</evidence>
<dbReference type="PANTHER" id="PTHR37422:SF13">
    <property type="entry name" value="LIPOPOLYSACCHARIDE BIOSYNTHESIS PROTEIN PA4999-RELATED"/>
    <property type="match status" value="1"/>
</dbReference>
<feature type="region of interest" description="Disordered" evidence="5">
    <location>
        <begin position="1"/>
        <end position="25"/>
    </location>
</feature>
<dbReference type="Proteomes" id="UP000006281">
    <property type="component" value="Chromosome"/>
</dbReference>
<feature type="transmembrane region" description="Helical" evidence="6">
    <location>
        <begin position="603"/>
        <end position="636"/>
    </location>
</feature>
<evidence type="ECO:0000313" key="9">
    <source>
        <dbReference type="Proteomes" id="UP000006281"/>
    </source>
</evidence>
<feature type="domain" description="O-antigen ligase-related" evidence="7">
    <location>
        <begin position="607"/>
        <end position="736"/>
    </location>
</feature>
<keyword evidence="2 6" id="KW-0812">Transmembrane</keyword>
<gene>
    <name evidence="8" type="ordered locus">BN6_25330</name>
</gene>
<dbReference type="KEGG" id="sesp:BN6_25330"/>
<dbReference type="PANTHER" id="PTHR37422">
    <property type="entry name" value="TEICHURONIC ACID BIOSYNTHESIS PROTEIN TUAE"/>
    <property type="match status" value="1"/>
</dbReference>